<keyword evidence="2" id="KW-1185">Reference proteome</keyword>
<gene>
    <name evidence="1" type="ORF">V2H45_11400</name>
</gene>
<name>A0AAW9PWW1_9CYAN</name>
<reference evidence="1" key="1">
    <citation type="submission" date="2024-01" db="EMBL/GenBank/DDBJ databases">
        <title>Bank of Algae and Cyanobacteria of the Azores (BACA) strain genomes.</title>
        <authorList>
            <person name="Luz R."/>
            <person name="Cordeiro R."/>
            <person name="Fonseca A."/>
            <person name="Goncalves V."/>
        </authorList>
    </citation>
    <scope>NUCLEOTIDE SEQUENCE</scope>
    <source>
        <strain evidence="1">BACA0141</strain>
    </source>
</reference>
<dbReference type="RefSeq" id="WP_330483785.1">
    <property type="nucleotide sequence ID" value="NZ_JAZBJZ010000040.1"/>
</dbReference>
<dbReference type="Proteomes" id="UP001333818">
    <property type="component" value="Unassembled WGS sequence"/>
</dbReference>
<proteinExistence type="predicted"/>
<protein>
    <submittedName>
        <fullName evidence="1">Uncharacterized protein</fullName>
    </submittedName>
</protein>
<evidence type="ECO:0000313" key="2">
    <source>
        <dbReference type="Proteomes" id="UP001333818"/>
    </source>
</evidence>
<evidence type="ECO:0000313" key="1">
    <source>
        <dbReference type="EMBL" id="MEE3717356.1"/>
    </source>
</evidence>
<accession>A0AAW9PWW1</accession>
<organism evidence="1 2">
    <name type="scientific">Tumidithrix elongata BACA0141</name>
    <dbReference type="NCBI Taxonomy" id="2716417"/>
    <lineage>
        <taxon>Bacteria</taxon>
        <taxon>Bacillati</taxon>
        <taxon>Cyanobacteriota</taxon>
        <taxon>Cyanophyceae</taxon>
        <taxon>Pseudanabaenales</taxon>
        <taxon>Pseudanabaenaceae</taxon>
        <taxon>Tumidithrix</taxon>
        <taxon>Tumidithrix elongata</taxon>
    </lineage>
</organism>
<sequence>MISRDQLKLAIDAIDDTHLEMLHRIILAFRKPIPITSNLAFLETTNPLKGSITFENDIISPIDTLWEAEQ</sequence>
<comment type="caution">
    <text evidence="1">The sequence shown here is derived from an EMBL/GenBank/DDBJ whole genome shotgun (WGS) entry which is preliminary data.</text>
</comment>
<dbReference type="EMBL" id="JAZBJZ010000040">
    <property type="protein sequence ID" value="MEE3717356.1"/>
    <property type="molecule type" value="Genomic_DNA"/>
</dbReference>
<dbReference type="AlphaFoldDB" id="A0AAW9PWW1"/>